<dbReference type="PROSITE" id="PS50076">
    <property type="entry name" value="DNAJ_2"/>
    <property type="match status" value="1"/>
</dbReference>
<comment type="caution">
    <text evidence="3">The sequence shown here is derived from an EMBL/GenBank/DDBJ whole genome shotgun (WGS) entry which is preliminary data.</text>
</comment>
<feature type="domain" description="J" evidence="2">
    <location>
        <begin position="86"/>
        <end position="174"/>
    </location>
</feature>
<dbReference type="InterPro" id="IPR001623">
    <property type="entry name" value="DnaJ_domain"/>
</dbReference>
<dbReference type="Proteomes" id="UP000674318">
    <property type="component" value="Unassembled WGS sequence"/>
</dbReference>
<reference evidence="3 4" key="1">
    <citation type="submission" date="2021-02" db="EMBL/GenBank/DDBJ databases">
        <title>Porcisia hertigi Genome sequencing and assembly.</title>
        <authorList>
            <person name="Almutairi H."/>
            <person name="Gatherer D."/>
        </authorList>
    </citation>
    <scope>NUCLEOTIDE SEQUENCE [LARGE SCALE GENOMIC DNA]</scope>
    <source>
        <strain evidence="3 4">C119</strain>
    </source>
</reference>
<dbReference type="EMBL" id="JAFJZO010000036">
    <property type="protein sequence ID" value="KAG5490002.1"/>
    <property type="molecule type" value="Genomic_DNA"/>
</dbReference>
<feature type="transmembrane region" description="Helical" evidence="1">
    <location>
        <begin position="198"/>
        <end position="217"/>
    </location>
</feature>
<evidence type="ECO:0000259" key="2">
    <source>
        <dbReference type="PROSITE" id="PS50076"/>
    </source>
</evidence>
<dbReference type="SUPFAM" id="SSF46565">
    <property type="entry name" value="Chaperone J-domain"/>
    <property type="match status" value="1"/>
</dbReference>
<keyword evidence="1" id="KW-0812">Transmembrane</keyword>
<name>A0A836GXQ5_9TRYP</name>
<dbReference type="InterPro" id="IPR036869">
    <property type="entry name" value="J_dom_sf"/>
</dbReference>
<evidence type="ECO:0000313" key="4">
    <source>
        <dbReference type="Proteomes" id="UP000674318"/>
    </source>
</evidence>
<feature type="transmembrane region" description="Helical" evidence="1">
    <location>
        <begin position="229"/>
        <end position="255"/>
    </location>
</feature>
<keyword evidence="4" id="KW-1185">Reference proteome</keyword>
<evidence type="ECO:0000313" key="3">
    <source>
        <dbReference type="EMBL" id="KAG5490002.1"/>
    </source>
</evidence>
<dbReference type="GeneID" id="94286250"/>
<protein>
    <recommendedName>
        <fullName evidence="2">J domain-containing protein</fullName>
    </recommendedName>
</protein>
<organism evidence="3 4">
    <name type="scientific">Porcisia hertigi</name>
    <dbReference type="NCBI Taxonomy" id="2761500"/>
    <lineage>
        <taxon>Eukaryota</taxon>
        <taxon>Discoba</taxon>
        <taxon>Euglenozoa</taxon>
        <taxon>Kinetoplastea</taxon>
        <taxon>Metakinetoplastina</taxon>
        <taxon>Trypanosomatida</taxon>
        <taxon>Trypanosomatidae</taxon>
        <taxon>Leishmaniinae</taxon>
        <taxon>Porcisia</taxon>
    </lineage>
</organism>
<accession>A0A836GXQ5</accession>
<dbReference type="AlphaFoldDB" id="A0A836GXQ5"/>
<evidence type="ECO:0000256" key="1">
    <source>
        <dbReference type="SAM" id="Phobius"/>
    </source>
</evidence>
<dbReference type="RefSeq" id="XP_067752330.1">
    <property type="nucleotide sequence ID" value="XM_067896173.1"/>
</dbReference>
<sequence length="363" mass="40229">MLRRVSHQKDAASATLRLRLQIAGSCTFLRYRSPLLSDVVSQAFPVLRLSARRWCATPPRDRSSASGAPSIDGEAVIRAANWRSSNFEERLGFRVGEAITEERLKRHYYILAKHFHPDAAGAGSHGRSSGSIAAHQGLPGAGAEGAFQNVKEAYDGIQQALKQDSRRNGNASRGFSRSDFAGGFEYSDEARRRSQMRLIGDAVILFLFMTVAFILIVSRHNKSRMQSRYLWHLVWIFFMIQLFPRLLAAAILFAAHSMQLLENATLQEQAAISLIVDRAEKGCTVTMEGLRPEALPNVVVQVTTTWATDTEPADTVSSTLTFDKGITKFTLPVPAYSGCTYHIKAVDETRRIVLVDRSLSAKV</sequence>
<proteinExistence type="predicted"/>
<dbReference type="KEGG" id="phet:94286250"/>
<dbReference type="OrthoDB" id="273032at2759"/>
<gene>
    <name evidence="3" type="ORF">JKF63_00121</name>
</gene>
<keyword evidence="1" id="KW-0472">Membrane</keyword>
<dbReference type="Gene3D" id="1.10.287.110">
    <property type="entry name" value="DnaJ domain"/>
    <property type="match status" value="1"/>
</dbReference>
<keyword evidence="1" id="KW-1133">Transmembrane helix</keyword>